<dbReference type="CDD" id="cd06171">
    <property type="entry name" value="Sigma70_r4"/>
    <property type="match status" value="1"/>
</dbReference>
<accession>A0A937FAB3</accession>
<gene>
    <name evidence="9" type="ORF">JK634_00440</name>
</gene>
<proteinExistence type="inferred from homology"/>
<dbReference type="GO" id="GO:0003677">
    <property type="term" value="F:DNA binding"/>
    <property type="evidence" value="ECO:0007669"/>
    <property type="project" value="UniProtKB-KW"/>
</dbReference>
<organism evidence="9 10">
    <name type="scientific">Clostridium paridis</name>
    <dbReference type="NCBI Taxonomy" id="2803863"/>
    <lineage>
        <taxon>Bacteria</taxon>
        <taxon>Bacillati</taxon>
        <taxon>Bacillota</taxon>
        <taxon>Clostridia</taxon>
        <taxon>Eubacteriales</taxon>
        <taxon>Clostridiaceae</taxon>
        <taxon>Clostridium</taxon>
    </lineage>
</organism>
<feature type="domain" description="RNA polymerase sigma-70 region 2" evidence="7">
    <location>
        <begin position="20"/>
        <end position="84"/>
    </location>
</feature>
<dbReference type="GO" id="GO:0016987">
    <property type="term" value="F:sigma factor activity"/>
    <property type="evidence" value="ECO:0007669"/>
    <property type="project" value="UniProtKB-KW"/>
</dbReference>
<dbReference type="SUPFAM" id="SSF88946">
    <property type="entry name" value="Sigma2 domain of RNA polymerase sigma factors"/>
    <property type="match status" value="1"/>
</dbReference>
<dbReference type="InterPro" id="IPR013249">
    <property type="entry name" value="RNA_pol_sigma70_r4_t2"/>
</dbReference>
<dbReference type="RefSeq" id="WP_202765665.1">
    <property type="nucleotide sequence ID" value="NZ_JAESWA010000002.1"/>
</dbReference>
<dbReference type="AlphaFoldDB" id="A0A937FAB3"/>
<dbReference type="PANTHER" id="PTHR43133">
    <property type="entry name" value="RNA POLYMERASE ECF-TYPE SIGMA FACTO"/>
    <property type="match status" value="1"/>
</dbReference>
<dbReference type="PROSITE" id="PS01063">
    <property type="entry name" value="SIGMA70_ECF"/>
    <property type="match status" value="1"/>
</dbReference>
<evidence type="ECO:0000259" key="7">
    <source>
        <dbReference type="Pfam" id="PF04542"/>
    </source>
</evidence>
<evidence type="ECO:0000256" key="1">
    <source>
        <dbReference type="ARBA" id="ARBA00010641"/>
    </source>
</evidence>
<dbReference type="EMBL" id="JAESWA010000002">
    <property type="protein sequence ID" value="MBL4930279.1"/>
    <property type="molecule type" value="Genomic_DNA"/>
</dbReference>
<dbReference type="GO" id="GO:0006352">
    <property type="term" value="P:DNA-templated transcription initiation"/>
    <property type="evidence" value="ECO:0007669"/>
    <property type="project" value="InterPro"/>
</dbReference>
<dbReference type="InterPro" id="IPR039425">
    <property type="entry name" value="RNA_pol_sigma-70-like"/>
</dbReference>
<comment type="similarity">
    <text evidence="1 6">Belongs to the sigma-70 factor family. ECF subfamily.</text>
</comment>
<evidence type="ECO:0000256" key="4">
    <source>
        <dbReference type="ARBA" id="ARBA00023125"/>
    </source>
</evidence>
<dbReference type="Gene3D" id="1.10.10.10">
    <property type="entry name" value="Winged helix-like DNA-binding domain superfamily/Winged helix DNA-binding domain"/>
    <property type="match status" value="1"/>
</dbReference>
<keyword evidence="4 6" id="KW-0238">DNA-binding</keyword>
<dbReference type="PANTHER" id="PTHR43133:SF60">
    <property type="entry name" value="RNA POLYMERASE SIGMA FACTOR SIGV"/>
    <property type="match status" value="1"/>
</dbReference>
<keyword evidence="10" id="KW-1185">Reference proteome</keyword>
<dbReference type="Gene3D" id="1.10.1740.10">
    <property type="match status" value="1"/>
</dbReference>
<dbReference type="NCBIfam" id="TIGR02937">
    <property type="entry name" value="sigma70-ECF"/>
    <property type="match status" value="1"/>
</dbReference>
<dbReference type="InterPro" id="IPR000838">
    <property type="entry name" value="RNA_pol_sigma70_ECF_CS"/>
</dbReference>
<evidence type="ECO:0000313" key="9">
    <source>
        <dbReference type="EMBL" id="MBL4930279.1"/>
    </source>
</evidence>
<feature type="domain" description="RNA polymerase sigma factor 70 region 4 type 2" evidence="8">
    <location>
        <begin position="121"/>
        <end position="172"/>
    </location>
</feature>
<dbReference type="GO" id="GO:0006950">
    <property type="term" value="P:response to stress"/>
    <property type="evidence" value="ECO:0007669"/>
    <property type="project" value="UniProtKB-ARBA"/>
</dbReference>
<name>A0A937FAB3_9CLOT</name>
<protein>
    <recommendedName>
        <fullName evidence="6">RNA polymerase sigma factor</fullName>
    </recommendedName>
</protein>
<evidence type="ECO:0000256" key="2">
    <source>
        <dbReference type="ARBA" id="ARBA00023015"/>
    </source>
</evidence>
<evidence type="ECO:0000256" key="6">
    <source>
        <dbReference type="RuleBase" id="RU000716"/>
    </source>
</evidence>
<evidence type="ECO:0000259" key="8">
    <source>
        <dbReference type="Pfam" id="PF08281"/>
    </source>
</evidence>
<dbReference type="Pfam" id="PF04542">
    <property type="entry name" value="Sigma70_r2"/>
    <property type="match status" value="1"/>
</dbReference>
<evidence type="ECO:0000256" key="5">
    <source>
        <dbReference type="ARBA" id="ARBA00023163"/>
    </source>
</evidence>
<evidence type="ECO:0000256" key="3">
    <source>
        <dbReference type="ARBA" id="ARBA00023082"/>
    </source>
</evidence>
<dbReference type="Proteomes" id="UP000623681">
    <property type="component" value="Unassembled WGS sequence"/>
</dbReference>
<reference evidence="9" key="1">
    <citation type="submission" date="2021-01" db="EMBL/GenBank/DDBJ databases">
        <title>Genome public.</title>
        <authorList>
            <person name="Liu C."/>
            <person name="Sun Q."/>
        </authorList>
    </citation>
    <scope>NUCLEOTIDE SEQUENCE</scope>
    <source>
        <strain evidence="9">YIM B02565</strain>
    </source>
</reference>
<dbReference type="InterPro" id="IPR013325">
    <property type="entry name" value="RNA_pol_sigma_r2"/>
</dbReference>
<keyword evidence="5 6" id="KW-0804">Transcription</keyword>
<keyword evidence="3 6" id="KW-0731">Sigma factor</keyword>
<comment type="caution">
    <text evidence="9">The sequence shown here is derived from an EMBL/GenBank/DDBJ whole genome shotgun (WGS) entry which is preliminary data.</text>
</comment>
<dbReference type="Pfam" id="PF08281">
    <property type="entry name" value="Sigma70_r4_2"/>
    <property type="match status" value="1"/>
</dbReference>
<keyword evidence="2 6" id="KW-0805">Transcription regulation</keyword>
<dbReference type="InterPro" id="IPR036388">
    <property type="entry name" value="WH-like_DNA-bd_sf"/>
</dbReference>
<sequence length="186" mass="21954">MNYEIIRNFINGDKDEFRHIYEIYKDKIYRTALLILNNNTQAEDVVQEVFIKIINNIHTLKNPEAFEAWIYKITVNSCRSYFKKFYSIVEFLDFTSNLNFEKIDDSHDPEEYVSTVENSNIILSEINNLSPKLKVPIILFYYNDLSIKEISRILDISEGTAKSRLHNGKKYLKKALEKKEVAINEI</sequence>
<dbReference type="InterPro" id="IPR013324">
    <property type="entry name" value="RNA_pol_sigma_r3/r4-like"/>
</dbReference>
<dbReference type="InterPro" id="IPR014284">
    <property type="entry name" value="RNA_pol_sigma-70_dom"/>
</dbReference>
<dbReference type="SUPFAM" id="SSF88659">
    <property type="entry name" value="Sigma3 and sigma4 domains of RNA polymerase sigma factors"/>
    <property type="match status" value="1"/>
</dbReference>
<dbReference type="InterPro" id="IPR007627">
    <property type="entry name" value="RNA_pol_sigma70_r2"/>
</dbReference>
<evidence type="ECO:0000313" key="10">
    <source>
        <dbReference type="Proteomes" id="UP000623681"/>
    </source>
</evidence>